<dbReference type="RefSeq" id="WP_111634575.1">
    <property type="nucleotide sequence ID" value="NZ_QLLR01000016.1"/>
</dbReference>
<evidence type="ECO:0000313" key="1">
    <source>
        <dbReference type="EMBL" id="RAJ28862.1"/>
    </source>
</evidence>
<dbReference type="AlphaFoldDB" id="A0A327SK58"/>
<gene>
    <name evidence="1" type="ORF">LY11_03136</name>
</gene>
<protein>
    <submittedName>
        <fullName evidence="1">Uncharacterized protein</fullName>
    </submittedName>
</protein>
<reference evidence="1 2" key="1">
    <citation type="submission" date="2018-06" db="EMBL/GenBank/DDBJ databases">
        <title>Genomic Encyclopedia of Archaeal and Bacterial Type Strains, Phase II (KMG-II): from individual species to whole genera.</title>
        <authorList>
            <person name="Goeker M."/>
        </authorList>
    </citation>
    <scope>NUCLEOTIDE SEQUENCE [LARGE SCALE GENOMIC DNA]</scope>
    <source>
        <strain evidence="1 2">DSM 14825</strain>
    </source>
</reference>
<evidence type="ECO:0000313" key="2">
    <source>
        <dbReference type="Proteomes" id="UP000249754"/>
    </source>
</evidence>
<comment type="caution">
    <text evidence="1">The sequence shown here is derived from an EMBL/GenBank/DDBJ whole genome shotgun (WGS) entry which is preliminary data.</text>
</comment>
<proteinExistence type="predicted"/>
<sequence length="126" mass="13743">MEKFKVILKEDAQGAILTATDVVLAINGTYPMPGGVPTIGNLDVTNFRIEAKLTSVLRDGTNQTTTMPTMSIIGDELEKQILVLPDGNEKTKAQAKLANFDKCNTTIRAAITKLMKDQYILENTTV</sequence>
<name>A0A327SK58_9SPHI</name>
<dbReference type="Proteomes" id="UP000249754">
    <property type="component" value="Unassembled WGS sequence"/>
</dbReference>
<dbReference type="EMBL" id="QLLR01000016">
    <property type="protein sequence ID" value="RAJ28862.1"/>
    <property type="molecule type" value="Genomic_DNA"/>
</dbReference>
<organism evidence="1 2">
    <name type="scientific">Pedobacter cryoconitis</name>
    <dbReference type="NCBI Taxonomy" id="188932"/>
    <lineage>
        <taxon>Bacteria</taxon>
        <taxon>Pseudomonadati</taxon>
        <taxon>Bacteroidota</taxon>
        <taxon>Sphingobacteriia</taxon>
        <taxon>Sphingobacteriales</taxon>
        <taxon>Sphingobacteriaceae</taxon>
        <taxon>Pedobacter</taxon>
    </lineage>
</organism>
<accession>A0A327SK58</accession>